<organism evidence="15 16">
    <name type="scientific">Paroceanicella profunda</name>
    <dbReference type="NCBI Taxonomy" id="2579971"/>
    <lineage>
        <taxon>Bacteria</taxon>
        <taxon>Pseudomonadati</taxon>
        <taxon>Pseudomonadota</taxon>
        <taxon>Alphaproteobacteria</taxon>
        <taxon>Rhodobacterales</taxon>
        <taxon>Paracoccaceae</taxon>
        <taxon>Paroceanicella</taxon>
    </lineage>
</organism>
<dbReference type="PANTHER" id="PTHR33445">
    <property type="entry name" value="ATP SYNTHASE SUBUNIT B', CHLOROPLASTIC"/>
    <property type="match status" value="1"/>
</dbReference>
<comment type="subunit">
    <text evidence="13">F-type ATPases have 2 components, F(1) - the catalytic core - and F(0) - the membrane proton channel. F(1) has five subunits: alpha(3), beta(3), gamma(1), delta(1), epsilon(1). F(0) has three main subunits: a(1), b(2) and c(10-14). The alpha and beta chains form an alternating ring which encloses part of the gamma chain. F(1) is attached to F(0) by a central stalk formed by the gamma and epsilon chains, while a peripheral stalk is formed by the delta and b chains.</text>
</comment>
<evidence type="ECO:0000256" key="2">
    <source>
        <dbReference type="ARBA" id="ARBA00022448"/>
    </source>
</evidence>
<accession>A0A5B8G4T2</accession>
<comment type="similarity">
    <text evidence="1 13 14">Belongs to the ATPase B chain family.</text>
</comment>
<evidence type="ECO:0000313" key="16">
    <source>
        <dbReference type="Proteomes" id="UP000305888"/>
    </source>
</evidence>
<evidence type="ECO:0000256" key="3">
    <source>
        <dbReference type="ARBA" id="ARBA00022547"/>
    </source>
</evidence>
<dbReference type="EMBL" id="CP040819">
    <property type="protein sequence ID" value="QDL93993.1"/>
    <property type="molecule type" value="Genomic_DNA"/>
</dbReference>
<comment type="function">
    <text evidence="10 13">F(1)F(0) ATP synthase produces ATP from ADP in the presence of a proton or sodium gradient. F-type ATPases consist of two structural domains, F(1) containing the extramembraneous catalytic core and F(0) containing the membrane proton channel, linked together by a central stalk and a peripheral stalk. During catalysis, ATP synthesis in the catalytic domain of F(1) is coupled via a rotary mechanism of the central stalk subunits to proton translocation.</text>
</comment>
<protein>
    <recommendedName>
        <fullName evidence="13">ATP synthase subunit b</fullName>
    </recommendedName>
    <alternativeName>
        <fullName evidence="13">ATP synthase F(0) sector subunit b</fullName>
    </alternativeName>
    <alternativeName>
        <fullName evidence="13">ATPase subunit I</fullName>
    </alternativeName>
    <alternativeName>
        <fullName evidence="13">F-type ATPase subunit b</fullName>
        <shortName evidence="13">F-ATPase subunit b</shortName>
    </alternativeName>
</protein>
<name>A0A5B8G4T2_9RHOB</name>
<dbReference type="InterPro" id="IPR050059">
    <property type="entry name" value="ATP_synthase_B_chain"/>
</dbReference>
<dbReference type="RefSeq" id="WP_138573599.1">
    <property type="nucleotide sequence ID" value="NZ_CP040819.1"/>
</dbReference>
<dbReference type="InterPro" id="IPR002146">
    <property type="entry name" value="ATP_synth_b/b'su_bac/chlpt"/>
</dbReference>
<sequence>MQIDWWTIGFQAVNGLVLIWILARFLFRPVAGMIAARKADIAARLEAVAAREAEAETARADARAEQARTAAARTAILRAAAAEAEGLRAGILSDARAEATRQQETARAALARETAEAEASRARAARLLALDIATRLLDRLPPSARVAGFVDGLCAGVAALPAPERAGLGRGGALPLSAARALDPEETAACAAALGRVLGRPVTLEVAADPGLIAGFELALPHARVRNSFRADLDRIATELTRHDD</sequence>
<dbReference type="GO" id="GO:0046961">
    <property type="term" value="F:proton-transporting ATPase activity, rotational mechanism"/>
    <property type="evidence" value="ECO:0007669"/>
    <property type="project" value="TreeGrafter"/>
</dbReference>
<dbReference type="Proteomes" id="UP000305888">
    <property type="component" value="Plasmid pD4M1A"/>
</dbReference>
<dbReference type="GO" id="GO:0012505">
    <property type="term" value="C:endomembrane system"/>
    <property type="evidence" value="ECO:0007669"/>
    <property type="project" value="UniProtKB-SubCell"/>
</dbReference>
<keyword evidence="4 13" id="KW-0812">Transmembrane</keyword>
<evidence type="ECO:0000256" key="1">
    <source>
        <dbReference type="ARBA" id="ARBA00005513"/>
    </source>
</evidence>
<dbReference type="OrthoDB" id="466272at2"/>
<evidence type="ECO:0000256" key="5">
    <source>
        <dbReference type="ARBA" id="ARBA00022781"/>
    </source>
</evidence>
<evidence type="ECO:0000256" key="9">
    <source>
        <dbReference type="ARBA" id="ARBA00023310"/>
    </source>
</evidence>
<keyword evidence="7 13" id="KW-0406">Ion transport</keyword>
<feature type="transmembrane region" description="Helical" evidence="13">
    <location>
        <begin position="6"/>
        <end position="27"/>
    </location>
</feature>
<dbReference type="PANTHER" id="PTHR33445:SF2">
    <property type="entry name" value="ATP SYNTHASE SUBUNIT B', CHLOROPLASTIC"/>
    <property type="match status" value="1"/>
</dbReference>
<evidence type="ECO:0000256" key="14">
    <source>
        <dbReference type="RuleBase" id="RU003848"/>
    </source>
</evidence>
<reference evidence="15 16" key="1">
    <citation type="submission" date="2019-06" db="EMBL/GenBank/DDBJ databases">
        <title>Genome sequence of Rhodobacteraceae bacterium D4M1.</title>
        <authorList>
            <person name="Cao J."/>
        </authorList>
    </citation>
    <scope>NUCLEOTIDE SEQUENCE [LARGE SCALE GENOMIC DNA]</scope>
    <source>
        <strain evidence="15 16">D4M1</strain>
        <plasmid evidence="16">pd4m1a</plasmid>
    </source>
</reference>
<keyword evidence="15" id="KW-0614">Plasmid</keyword>
<keyword evidence="3 13" id="KW-0138">CF(0)</keyword>
<dbReference type="GO" id="GO:0046933">
    <property type="term" value="F:proton-transporting ATP synthase activity, rotational mechanism"/>
    <property type="evidence" value="ECO:0007669"/>
    <property type="project" value="UniProtKB-UniRule"/>
</dbReference>
<comment type="function">
    <text evidence="11">Component of the F(0) channel, it forms part of the peripheral stalk, linking F(1) to F(0). The b'-subunit is a diverged and duplicated form of b found in plants and photosynthetic bacteria.</text>
</comment>
<evidence type="ECO:0000256" key="4">
    <source>
        <dbReference type="ARBA" id="ARBA00022692"/>
    </source>
</evidence>
<dbReference type="HAMAP" id="MF_01398">
    <property type="entry name" value="ATP_synth_b_bprime"/>
    <property type="match status" value="1"/>
</dbReference>
<evidence type="ECO:0000256" key="12">
    <source>
        <dbReference type="ARBA" id="ARBA00037847"/>
    </source>
</evidence>
<dbReference type="GO" id="GO:0045259">
    <property type="term" value="C:proton-transporting ATP synthase complex"/>
    <property type="evidence" value="ECO:0007669"/>
    <property type="project" value="UniProtKB-KW"/>
</dbReference>
<comment type="subcellular location">
    <subcellularLocation>
        <location evidence="13">Cell membrane</location>
        <topology evidence="13">Single-pass membrane protein</topology>
    </subcellularLocation>
    <subcellularLocation>
        <location evidence="12">Endomembrane system</location>
        <topology evidence="12">Single-pass membrane protein</topology>
    </subcellularLocation>
</comment>
<evidence type="ECO:0000256" key="8">
    <source>
        <dbReference type="ARBA" id="ARBA00023136"/>
    </source>
</evidence>
<geneLocation type="plasmid" evidence="16">
    <name>pd4m1a</name>
</geneLocation>
<keyword evidence="9 13" id="KW-0066">ATP synthesis</keyword>
<evidence type="ECO:0000256" key="13">
    <source>
        <dbReference type="HAMAP-Rule" id="MF_01398"/>
    </source>
</evidence>
<dbReference type="GO" id="GO:0005886">
    <property type="term" value="C:plasma membrane"/>
    <property type="evidence" value="ECO:0007669"/>
    <property type="project" value="UniProtKB-SubCell"/>
</dbReference>
<dbReference type="Pfam" id="PF00430">
    <property type="entry name" value="ATP-synt_B"/>
    <property type="match status" value="1"/>
</dbReference>
<proteinExistence type="inferred from homology"/>
<evidence type="ECO:0000256" key="7">
    <source>
        <dbReference type="ARBA" id="ARBA00023065"/>
    </source>
</evidence>
<keyword evidence="13" id="KW-1003">Cell membrane</keyword>
<dbReference type="AlphaFoldDB" id="A0A5B8G4T2"/>
<keyword evidence="16" id="KW-1185">Reference proteome</keyword>
<evidence type="ECO:0000313" key="15">
    <source>
        <dbReference type="EMBL" id="QDL93993.1"/>
    </source>
</evidence>
<keyword evidence="8 13" id="KW-0472">Membrane</keyword>
<evidence type="ECO:0000256" key="10">
    <source>
        <dbReference type="ARBA" id="ARBA00025198"/>
    </source>
</evidence>
<keyword evidence="2 13" id="KW-0813">Transport</keyword>
<evidence type="ECO:0000256" key="6">
    <source>
        <dbReference type="ARBA" id="ARBA00022989"/>
    </source>
</evidence>
<keyword evidence="5 13" id="KW-0375">Hydrogen ion transport</keyword>
<gene>
    <name evidence="13" type="primary">atpF</name>
    <name evidence="15" type="ORF">FDP22_19155</name>
</gene>
<evidence type="ECO:0000256" key="11">
    <source>
        <dbReference type="ARBA" id="ARBA00025614"/>
    </source>
</evidence>
<dbReference type="KEGG" id="ppru:FDP22_19155"/>
<keyword evidence="6 13" id="KW-1133">Transmembrane helix</keyword>